<reference evidence="2" key="1">
    <citation type="submission" date="2009-01" db="EMBL/GenBank/DDBJ databases">
        <title>Complete sequence of chromosome Cyanothece sp. PCC 7425.</title>
        <authorList>
            <consortium name="US DOE Joint Genome Institute"/>
            <person name="Lucas S."/>
            <person name="Copeland A."/>
            <person name="Lapidus A."/>
            <person name="Glavina del Rio T."/>
            <person name="Dalin E."/>
            <person name="Tice H."/>
            <person name="Bruce D."/>
            <person name="Goodwin L."/>
            <person name="Pitluck S."/>
            <person name="Sims D."/>
            <person name="Meineke L."/>
            <person name="Brettin T."/>
            <person name="Detter J.C."/>
            <person name="Han C."/>
            <person name="Larimer F."/>
            <person name="Land M."/>
            <person name="Hauser L."/>
            <person name="Kyrpides N."/>
            <person name="Ovchinnikova G."/>
            <person name="Liberton M."/>
            <person name="Stoeckel J."/>
            <person name="Banerjee A."/>
            <person name="Singh A."/>
            <person name="Page L."/>
            <person name="Sato H."/>
            <person name="Zhao L."/>
            <person name="Sherman L."/>
            <person name="Pakrasi H."/>
            <person name="Richardson P."/>
        </authorList>
    </citation>
    <scope>NUCLEOTIDE SEQUENCE</scope>
    <source>
        <strain evidence="2">PCC 7425</strain>
    </source>
</reference>
<sequence length="196" mass="21714">MQLNKLRIFKRDRVGGWVAFKLLVLVITLIGCLGWFTPALAGLNDDHFDGNIFALYGGNGSLVPPKVTLADSLKRQKPALLVFYVNDSSDCKQFTTTVSQLQAFYGRAADFIPIDVDTLPLKGKYSVNEPGYYYAGVVPQTVLLNQTGQVALNAKGKVSFEQIDDVFRQVFDLLPRSESVTLKRRAVNEINVELAP</sequence>
<feature type="domain" description="Thioredoxin-like fold" evidence="1">
    <location>
        <begin position="74"/>
        <end position="166"/>
    </location>
</feature>
<accession>B8HSB5</accession>
<dbReference type="AlphaFoldDB" id="B8HSB5"/>
<dbReference type="KEGG" id="cyn:Cyan7425_1854"/>
<name>B8HSB5_CYAP4</name>
<dbReference type="InterPro" id="IPR036249">
    <property type="entry name" value="Thioredoxin-like_sf"/>
</dbReference>
<evidence type="ECO:0000313" key="2">
    <source>
        <dbReference type="EMBL" id="ACL44221.1"/>
    </source>
</evidence>
<dbReference type="eggNOG" id="COG0526">
    <property type="taxonomic scope" value="Bacteria"/>
</dbReference>
<dbReference type="STRING" id="395961.Cyan7425_1854"/>
<dbReference type="InterPro" id="IPR048069">
    <property type="entry name" value="Thylak_slr1796"/>
</dbReference>
<gene>
    <name evidence="2" type="ordered locus">Cyan7425_1854</name>
</gene>
<dbReference type="SUPFAM" id="SSF52833">
    <property type="entry name" value="Thioredoxin-like"/>
    <property type="match status" value="1"/>
</dbReference>
<evidence type="ECO:0000259" key="1">
    <source>
        <dbReference type="Pfam" id="PF13098"/>
    </source>
</evidence>
<dbReference type="EMBL" id="CP001344">
    <property type="protein sequence ID" value="ACL44221.1"/>
    <property type="molecule type" value="Genomic_DNA"/>
</dbReference>
<dbReference type="Pfam" id="PF13098">
    <property type="entry name" value="Thioredoxin_2"/>
    <property type="match status" value="1"/>
</dbReference>
<dbReference type="Gene3D" id="3.40.30.10">
    <property type="entry name" value="Glutaredoxin"/>
    <property type="match status" value="1"/>
</dbReference>
<dbReference type="NCBIfam" id="NF038096">
    <property type="entry name" value="thylak_slr1796"/>
    <property type="match status" value="1"/>
</dbReference>
<dbReference type="PROSITE" id="PS51257">
    <property type="entry name" value="PROKAR_LIPOPROTEIN"/>
    <property type="match status" value="1"/>
</dbReference>
<protein>
    <recommendedName>
        <fullName evidence="1">Thioredoxin-like fold domain-containing protein</fullName>
    </recommendedName>
</protein>
<proteinExistence type="predicted"/>
<dbReference type="OrthoDB" id="423037at2"/>
<organism evidence="2">
    <name type="scientific">Cyanothece sp. (strain PCC 7425 / ATCC 29141)</name>
    <dbReference type="NCBI Taxonomy" id="395961"/>
    <lineage>
        <taxon>Bacteria</taxon>
        <taxon>Bacillati</taxon>
        <taxon>Cyanobacteriota</taxon>
        <taxon>Cyanophyceae</taxon>
        <taxon>Gomontiellales</taxon>
        <taxon>Cyanothecaceae</taxon>
        <taxon>Cyanothece</taxon>
    </lineage>
</organism>
<dbReference type="InterPro" id="IPR012336">
    <property type="entry name" value="Thioredoxin-like_fold"/>
</dbReference>
<dbReference type="HOGENOM" id="CLU_093809_0_0_3"/>